<evidence type="ECO:0000256" key="2">
    <source>
        <dbReference type="ARBA" id="ARBA00008654"/>
    </source>
</evidence>
<evidence type="ECO:0000256" key="6">
    <source>
        <dbReference type="ARBA" id="ARBA00023004"/>
    </source>
</evidence>
<evidence type="ECO:0000313" key="9">
    <source>
        <dbReference type="EMBL" id="KJZ74502.1"/>
    </source>
</evidence>
<evidence type="ECO:0000256" key="7">
    <source>
        <dbReference type="SAM" id="MobiDB-lite"/>
    </source>
</evidence>
<dbReference type="AlphaFoldDB" id="A0A0F7ZZM9"/>
<dbReference type="SUPFAM" id="SSF51197">
    <property type="entry name" value="Clavaminate synthase-like"/>
    <property type="match status" value="1"/>
</dbReference>
<dbReference type="InterPro" id="IPR038492">
    <property type="entry name" value="GBBH-like_N_sf"/>
</dbReference>
<proteinExistence type="inferred from homology"/>
<dbReference type="EMBL" id="KQ030525">
    <property type="protein sequence ID" value="KJZ74502.1"/>
    <property type="molecule type" value="Genomic_DNA"/>
</dbReference>
<dbReference type="PANTHER" id="PTHR10696">
    <property type="entry name" value="GAMMA-BUTYROBETAINE HYDROXYLASE-RELATED"/>
    <property type="match status" value="1"/>
</dbReference>
<dbReference type="GO" id="GO:0051213">
    <property type="term" value="F:dioxygenase activity"/>
    <property type="evidence" value="ECO:0007669"/>
    <property type="project" value="UniProtKB-KW"/>
</dbReference>
<evidence type="ECO:0000259" key="8">
    <source>
        <dbReference type="Pfam" id="PF02668"/>
    </source>
</evidence>
<dbReference type="CDD" id="cd00250">
    <property type="entry name" value="CAS_like"/>
    <property type="match status" value="1"/>
</dbReference>
<evidence type="ECO:0000256" key="1">
    <source>
        <dbReference type="ARBA" id="ARBA00001954"/>
    </source>
</evidence>
<evidence type="ECO:0000256" key="3">
    <source>
        <dbReference type="ARBA" id="ARBA00022723"/>
    </source>
</evidence>
<keyword evidence="4" id="KW-0223">Dioxygenase</keyword>
<accession>A0A0F7ZZM9</accession>
<dbReference type="GO" id="GO:0005739">
    <property type="term" value="C:mitochondrion"/>
    <property type="evidence" value="ECO:0007669"/>
    <property type="project" value="TreeGrafter"/>
</dbReference>
<name>A0A0F7ZZM9_9HYPO</name>
<dbReference type="Proteomes" id="UP000054481">
    <property type="component" value="Unassembled WGS sequence"/>
</dbReference>
<feature type="domain" description="TauD/TfdA-like" evidence="8">
    <location>
        <begin position="229"/>
        <end position="470"/>
    </location>
</feature>
<comment type="similarity">
    <text evidence="2">Belongs to the gamma-BBH/TMLD family.</text>
</comment>
<dbReference type="PANTHER" id="PTHR10696:SF25">
    <property type="entry name" value="OXIDOREDUCTASE AIM17-RELATED"/>
    <property type="match status" value="1"/>
</dbReference>
<keyword evidence="5" id="KW-0560">Oxidoreductase</keyword>
<dbReference type="GO" id="GO:0046872">
    <property type="term" value="F:metal ion binding"/>
    <property type="evidence" value="ECO:0007669"/>
    <property type="project" value="UniProtKB-KW"/>
</dbReference>
<dbReference type="OrthoDB" id="406634at2759"/>
<organism evidence="9 10">
    <name type="scientific">Hirsutella minnesotensis 3608</name>
    <dbReference type="NCBI Taxonomy" id="1043627"/>
    <lineage>
        <taxon>Eukaryota</taxon>
        <taxon>Fungi</taxon>
        <taxon>Dikarya</taxon>
        <taxon>Ascomycota</taxon>
        <taxon>Pezizomycotina</taxon>
        <taxon>Sordariomycetes</taxon>
        <taxon>Hypocreomycetidae</taxon>
        <taxon>Hypocreales</taxon>
        <taxon>Ophiocordycipitaceae</taxon>
        <taxon>Hirsutella</taxon>
    </lineage>
</organism>
<keyword evidence="3" id="KW-0479">Metal-binding</keyword>
<gene>
    <name evidence="9" type="ORF">HIM_06098</name>
</gene>
<dbReference type="Gene3D" id="3.60.130.10">
    <property type="entry name" value="Clavaminate synthase-like"/>
    <property type="match status" value="1"/>
</dbReference>
<dbReference type="InterPro" id="IPR042098">
    <property type="entry name" value="TauD-like_sf"/>
</dbReference>
<keyword evidence="10" id="KW-1185">Reference proteome</keyword>
<comment type="cofactor">
    <cofactor evidence="1">
        <name>Fe(2+)</name>
        <dbReference type="ChEBI" id="CHEBI:29033"/>
    </cofactor>
</comment>
<feature type="region of interest" description="Disordered" evidence="7">
    <location>
        <begin position="41"/>
        <end position="64"/>
    </location>
</feature>
<dbReference type="Pfam" id="PF02668">
    <property type="entry name" value="TauD"/>
    <property type="match status" value="1"/>
</dbReference>
<keyword evidence="6" id="KW-0408">Iron</keyword>
<evidence type="ECO:0000313" key="10">
    <source>
        <dbReference type="Proteomes" id="UP000054481"/>
    </source>
</evidence>
<reference evidence="9 10" key="1">
    <citation type="journal article" date="2014" name="Genome Biol. Evol.">
        <title>Comparative genomics and transcriptomics analyses reveal divergent lifestyle features of nematode endoparasitic fungus Hirsutella minnesotensis.</title>
        <authorList>
            <person name="Lai Y."/>
            <person name="Liu K."/>
            <person name="Zhang X."/>
            <person name="Zhang X."/>
            <person name="Li K."/>
            <person name="Wang N."/>
            <person name="Shu C."/>
            <person name="Wu Y."/>
            <person name="Wang C."/>
            <person name="Bushley K.E."/>
            <person name="Xiang M."/>
            <person name="Liu X."/>
        </authorList>
    </citation>
    <scope>NUCLEOTIDE SEQUENCE [LARGE SCALE GENOMIC DNA]</scope>
    <source>
        <strain evidence="9 10">3608</strain>
    </source>
</reference>
<dbReference type="InterPro" id="IPR050411">
    <property type="entry name" value="AlphaKG_dependent_hydroxylases"/>
</dbReference>
<sequence length="533" mass="59189">MLSPSRAAAQAIAKLSAKATNAFCARAAPTASLTTRCARGPPRRHIFTRHGDPSPTRSKRGNISHRGMPTVVAIPENAERLMVKTPGFPDQAITVAWTSDIMYVQGADWDAVRPMWLMTLRDSCQCAKCRDPASGNKRYEATEIPSALRIDGVRLVDAGLVVTFGNDIPWLADGDLATHETLVPWRTLDVALRRRGASEESQAPRTRSIAAHTGIEYWDAATLEGSVRQFDFGDFMRGGDTFWEAVVDLCRLGIVWLRDVPRDERSVAAVTTRIANVRETFYGRTFDVRAKPDAENVAYTSASLGLHQDLLYLSPPPLIQVLHCMDNSCAGGESLFSDVHRAAALLWPYVQASSKLAPLAELRIPYHYVNDGFSYRASRPVFDFTPADGVLVGVNWSPPFQAPHVFAGVDIHPWLQAARLFQSIFSAEDAVYSRKMRPGECVIFNNQRVLHGRTAFDAGSGGSRWLRGAYIAPEDFNSRAAHIPTDLAAARRGTTDLWSPTTAQKELRKTPWYEEVNRKVHSFDMALYSRMIW</sequence>
<protein>
    <recommendedName>
        <fullName evidence="8">TauD/TfdA-like domain-containing protein</fullName>
    </recommendedName>
</protein>
<dbReference type="Gene3D" id="3.30.2020.30">
    <property type="match status" value="1"/>
</dbReference>
<dbReference type="GO" id="GO:0045329">
    <property type="term" value="P:carnitine biosynthetic process"/>
    <property type="evidence" value="ECO:0007669"/>
    <property type="project" value="TreeGrafter"/>
</dbReference>
<evidence type="ECO:0000256" key="5">
    <source>
        <dbReference type="ARBA" id="ARBA00023002"/>
    </source>
</evidence>
<evidence type="ECO:0000256" key="4">
    <source>
        <dbReference type="ARBA" id="ARBA00022964"/>
    </source>
</evidence>
<dbReference type="InterPro" id="IPR003819">
    <property type="entry name" value="TauD/TfdA-like"/>
</dbReference>